<sequence>MKVSFEGIGEQVLSFSKASDVTKGAIVKMSANSTVKACSAGDRFMGVCIAAGDSFAEVKTAGYVELGYTDDAPAVGYAKLAASTAGKVKAVTTGGAEYLVIKVDTAAGTVGFIM</sequence>
<protein>
    <recommendedName>
        <fullName evidence="2">DUF2190 family protein</fullName>
    </recommendedName>
</protein>
<evidence type="ECO:0000313" key="1">
    <source>
        <dbReference type="EMBL" id="DAF98335.1"/>
    </source>
</evidence>
<reference evidence="1" key="1">
    <citation type="journal article" date="2021" name="Proc. Natl. Acad. Sci. U.S.A.">
        <title>A Catalog of Tens of Thousands of Viruses from Human Metagenomes Reveals Hidden Associations with Chronic Diseases.</title>
        <authorList>
            <person name="Tisza M.J."/>
            <person name="Buck C.B."/>
        </authorList>
    </citation>
    <scope>NUCLEOTIDE SEQUENCE</scope>
    <source>
        <strain evidence="1">CtLx49</strain>
    </source>
</reference>
<evidence type="ECO:0008006" key="2">
    <source>
        <dbReference type="Google" id="ProtNLM"/>
    </source>
</evidence>
<name>A0A8S5UV27_9CAUD</name>
<proteinExistence type="predicted"/>
<organism evidence="1">
    <name type="scientific">Myoviridae sp. ctLx49</name>
    <dbReference type="NCBI Taxonomy" id="2825086"/>
    <lineage>
        <taxon>Viruses</taxon>
        <taxon>Duplodnaviria</taxon>
        <taxon>Heunggongvirae</taxon>
        <taxon>Uroviricota</taxon>
        <taxon>Caudoviricetes</taxon>
    </lineage>
</organism>
<dbReference type="EMBL" id="BK016145">
    <property type="protein sequence ID" value="DAF98335.1"/>
    <property type="molecule type" value="Genomic_DNA"/>
</dbReference>
<accession>A0A8S5UV27</accession>